<feature type="transmembrane region" description="Helical" evidence="6">
    <location>
        <begin position="396"/>
        <end position="418"/>
    </location>
</feature>
<keyword evidence="3" id="KW-0201">Cytochrome c-type biogenesis</keyword>
<comment type="subcellular location">
    <subcellularLocation>
        <location evidence="1">Membrane</location>
        <topology evidence="1">Multi-pass membrane protein</topology>
    </subcellularLocation>
</comment>
<organism evidence="8 9">
    <name type="scientific">Paenibacillus aurantius</name>
    <dbReference type="NCBI Taxonomy" id="2918900"/>
    <lineage>
        <taxon>Bacteria</taxon>
        <taxon>Bacillati</taxon>
        <taxon>Bacillota</taxon>
        <taxon>Bacilli</taxon>
        <taxon>Bacillales</taxon>
        <taxon>Paenibacillaceae</taxon>
        <taxon>Paenibacillus</taxon>
    </lineage>
</organism>
<evidence type="ECO:0000313" key="9">
    <source>
        <dbReference type="Proteomes" id="UP001305702"/>
    </source>
</evidence>
<keyword evidence="4 6" id="KW-1133">Transmembrane helix</keyword>
<dbReference type="GO" id="GO:0005886">
    <property type="term" value="C:plasma membrane"/>
    <property type="evidence" value="ECO:0007669"/>
    <property type="project" value="TreeGrafter"/>
</dbReference>
<evidence type="ECO:0000256" key="1">
    <source>
        <dbReference type="ARBA" id="ARBA00004141"/>
    </source>
</evidence>
<dbReference type="EMBL" id="CP130318">
    <property type="protein sequence ID" value="WNQ09324.1"/>
    <property type="molecule type" value="Genomic_DNA"/>
</dbReference>
<accession>A0AA96L903</accession>
<gene>
    <name evidence="8" type="primary">ccsA</name>
    <name evidence="8" type="ORF">MJA45_16990</name>
</gene>
<keyword evidence="9" id="KW-1185">Reference proteome</keyword>
<feature type="transmembrane region" description="Helical" evidence="6">
    <location>
        <begin position="150"/>
        <end position="172"/>
    </location>
</feature>
<evidence type="ECO:0000256" key="3">
    <source>
        <dbReference type="ARBA" id="ARBA00022748"/>
    </source>
</evidence>
<dbReference type="Pfam" id="PF01578">
    <property type="entry name" value="Cytochrom_C_asm"/>
    <property type="match status" value="2"/>
</dbReference>
<name>A0AA96L903_9BACL</name>
<reference evidence="8 9" key="1">
    <citation type="submission" date="2022-02" db="EMBL/GenBank/DDBJ databases">
        <title>Paenibacillus sp. MBLB1776 Whole Genome Shotgun Sequencing.</title>
        <authorList>
            <person name="Hwang C.Y."/>
            <person name="Cho E.-S."/>
            <person name="Seo M.-J."/>
        </authorList>
    </citation>
    <scope>NUCLEOTIDE SEQUENCE [LARGE SCALE GENOMIC DNA]</scope>
    <source>
        <strain evidence="8 9">MBLB1776</strain>
    </source>
</reference>
<feature type="transmembrane region" description="Helical" evidence="6">
    <location>
        <begin position="88"/>
        <end position="107"/>
    </location>
</feature>
<feature type="transmembrane region" description="Helical" evidence="6">
    <location>
        <begin position="55"/>
        <end position="76"/>
    </location>
</feature>
<evidence type="ECO:0000256" key="4">
    <source>
        <dbReference type="ARBA" id="ARBA00022989"/>
    </source>
</evidence>
<feature type="transmembrane region" description="Helical" evidence="6">
    <location>
        <begin position="15"/>
        <end position="34"/>
    </location>
</feature>
<feature type="transmembrane region" description="Helical" evidence="6">
    <location>
        <begin position="112"/>
        <end position="130"/>
    </location>
</feature>
<dbReference type="GO" id="GO:0017004">
    <property type="term" value="P:cytochrome complex assembly"/>
    <property type="evidence" value="ECO:0007669"/>
    <property type="project" value="UniProtKB-KW"/>
</dbReference>
<dbReference type="PANTHER" id="PTHR30071:SF1">
    <property type="entry name" value="CYTOCHROME B_B6 PROTEIN-RELATED"/>
    <property type="match status" value="1"/>
</dbReference>
<dbReference type="AlphaFoldDB" id="A0AA96L903"/>
<feature type="transmembrane region" description="Helical" evidence="6">
    <location>
        <begin position="367"/>
        <end position="384"/>
    </location>
</feature>
<proteinExistence type="predicted"/>
<feature type="transmembrane region" description="Helical" evidence="6">
    <location>
        <begin position="193"/>
        <end position="214"/>
    </location>
</feature>
<dbReference type="RefSeq" id="WP_315603096.1">
    <property type="nucleotide sequence ID" value="NZ_CP130318.1"/>
</dbReference>
<dbReference type="Proteomes" id="UP001305702">
    <property type="component" value="Chromosome"/>
</dbReference>
<evidence type="ECO:0000256" key="2">
    <source>
        <dbReference type="ARBA" id="ARBA00022692"/>
    </source>
</evidence>
<dbReference type="PANTHER" id="PTHR30071">
    <property type="entry name" value="HEME EXPORTER PROTEIN C"/>
    <property type="match status" value="1"/>
</dbReference>
<keyword evidence="5 6" id="KW-0472">Membrane</keyword>
<feature type="transmembrane region" description="Helical" evidence="6">
    <location>
        <begin position="332"/>
        <end position="352"/>
    </location>
</feature>
<feature type="domain" description="Cytochrome c assembly protein" evidence="7">
    <location>
        <begin position="83"/>
        <end position="205"/>
    </location>
</feature>
<evidence type="ECO:0000256" key="5">
    <source>
        <dbReference type="ARBA" id="ARBA00023136"/>
    </source>
</evidence>
<sequence>MTSLTDSISSWSSNFFIIAFALYCVAFLLFVVSLTGKKWNHGDPEAHTRKWGGTAFTVTLIAFLCHLIFFFTRWYAGGHIPTSNMYEFMTFLGMMIVLAFIIVFLLYRKHVLGAFALPVAIIILAYAAVFPQEIQPLIPALQSYWLKIHVTTAATGEAFFAVGFAGGIMYLLRSIDFTDRSPSARKEQKWLEFTLLVMVMIIGFVGSIFSFNAAGYKAKFTETVTYTDKAGVEQTMEQETLYVLPPLVMPHNGQTIEMTPFLGMNEPLFRAPSWMKGASAGRKLNTVIWSVLSGLILYGVCRLIARKPLGAAIAPLMNGLDKEDLDEISYRSIAIGYPIFTLGALIFAMIWAHEAWGRFWGWDPKEVWALITWLFYAAYLHLRLSRGWTGKRSSWLSVIGFIVVMFTLIGVNLVIAGLHSYAGV</sequence>
<feature type="domain" description="Cytochrome c assembly protein" evidence="7">
    <location>
        <begin position="320"/>
        <end position="419"/>
    </location>
</feature>
<dbReference type="InterPro" id="IPR002541">
    <property type="entry name" value="Cyt_c_assembly"/>
</dbReference>
<evidence type="ECO:0000259" key="7">
    <source>
        <dbReference type="Pfam" id="PF01578"/>
    </source>
</evidence>
<feature type="transmembrane region" description="Helical" evidence="6">
    <location>
        <begin position="287"/>
        <end position="305"/>
    </location>
</feature>
<dbReference type="GO" id="GO:0020037">
    <property type="term" value="F:heme binding"/>
    <property type="evidence" value="ECO:0007669"/>
    <property type="project" value="InterPro"/>
</dbReference>
<keyword evidence="2 6" id="KW-0812">Transmembrane</keyword>
<protein>
    <submittedName>
        <fullName evidence="8">Cytochrome c biogenesis protein CcsA</fullName>
    </submittedName>
</protein>
<evidence type="ECO:0000313" key="8">
    <source>
        <dbReference type="EMBL" id="WNQ09324.1"/>
    </source>
</evidence>
<dbReference type="KEGG" id="paun:MJA45_16990"/>
<evidence type="ECO:0000256" key="6">
    <source>
        <dbReference type="SAM" id="Phobius"/>
    </source>
</evidence>
<dbReference type="InterPro" id="IPR045062">
    <property type="entry name" value="Cyt_c_biogenesis_CcsA/CcmC"/>
</dbReference>